<evidence type="ECO:0000256" key="5">
    <source>
        <dbReference type="ARBA" id="ARBA00022729"/>
    </source>
</evidence>
<dbReference type="PANTHER" id="PTHR36108:SF13">
    <property type="entry name" value="COLOSSIN-B-RELATED"/>
    <property type="match status" value="1"/>
</dbReference>
<evidence type="ECO:0000259" key="10">
    <source>
        <dbReference type="Pfam" id="PF17802"/>
    </source>
</evidence>
<feature type="domain" description="SDR-like Ig" evidence="11">
    <location>
        <begin position="222"/>
        <end position="307"/>
    </location>
</feature>
<gene>
    <name evidence="12" type="ORF">HB943_00245</name>
</gene>
<comment type="caution">
    <text evidence="12">The sequence shown here is derived from an EMBL/GenBank/DDBJ whole genome shotgun (WGS) entry which is preliminary data.</text>
</comment>
<accession>A0A841Z183</accession>
<dbReference type="InterPro" id="IPR041171">
    <property type="entry name" value="SDR_Ig"/>
</dbReference>
<evidence type="ECO:0000259" key="9">
    <source>
        <dbReference type="Pfam" id="PF05737"/>
    </source>
</evidence>
<feature type="region of interest" description="Disordered" evidence="7">
    <location>
        <begin position="1814"/>
        <end position="1859"/>
    </location>
</feature>
<evidence type="ECO:0000256" key="1">
    <source>
        <dbReference type="ARBA" id="ARBA00004168"/>
    </source>
</evidence>
<dbReference type="InterPro" id="IPR013783">
    <property type="entry name" value="Ig-like_fold"/>
</dbReference>
<dbReference type="InterPro" id="IPR011252">
    <property type="entry name" value="Fibrogen-bd_dom1"/>
</dbReference>
<sequence>MKRFFSLLAALLLVLQMILPQLVTAQTTTDTKDVEGVTLLDIVMEKGVDSTDNYMVSGHMVNHSNEAKEAEIKVSDNVRMKLLNEKHILDAEQNILGDFDVKNNTIQFLIPSGTDTDFHFLVAGEYNGDLAQDTVTFSDGVGMISKDVGKKEAAKADTKQAEQPDEKALAAPGPNATSEGPRDIKDIMMLLGYSKKQSILSDMSVTYTNKDGQVVTEPTVEDSIRFAFDWQISDELGALINAGDYYSFELPDNIKVPKNMTIDLGDYGTATVNTSGKVTFTFTDEVKGSSDVHGTLHFGAGFNGNGIDGPGDTTIKIPNESQLPTMEVTIKPIGGAMIDKNGHFDKVQNPDNVIWNVEINKGLDKLVNARVVEEIPSGLTYESVKLYTIDVDLKGNVVAGSEKLVTTGYTVDENGNVTFTNPINSAYRLVYTTSINNDKKPLDGGEVKFINNAKLFSDDDTKGISTSATVNATYGKILAKAATGYDSAKQTYDWTVKYNYGEKHIDQVNAIIKDTFGSDRMTLVDASMELYNVTFDSSGKEILGAPLVAGTDYEIVKTATGFDTHFLHDISGAVVMQYKTGITGTVDGNIGVSNEVSVDSGQRGSGSGTIYQQNLVKKLDAVDYKNKTVAWTIDVNKNHYVMKNWKLTDTLSKGLTLDTDSVQVYDVNGKSNLKKGKDYELVYDLQTNVVTIEFLNDYKAETERQFKISYKTAFDMSQVWDTDDRNFKNSASSTWLDANGKPFGSSSEAVFDPNHAAKNNGFKQGSYNAKTGHITWATGVNYDGTDLGNAKLVDPILGNQQFVPKSVKIYSYAVNANGSIQKGTEVADYSKFTITAPSEKNKNTLTVEFPDGKASMYLVEFDTSVKGQIVSANYQNHAVFKNDTYPDQTLSADVSVKYGDRFALKSGMQDDDGFVNWSVTVNPSLSQIEDVVVTDRPSPNQSIDMDSLVIYGTVVSEDGSLSVNRSTKLILGEDYTLNLTTDNATGQQELKIAFKNELNEAYVIEYRTMVMMTGNTDKVFNNVKINGNHEEKVTGGETTELDVVVSSGGGTAVGIKGSISFQKVNANDEALQGAKFQLWDKTNRVAVREGTMDQNGKITFGSLPYGNYILKEVKAPEGYTVSDELIRGKQFTISKSSSDAKNIEKIVNTQNKVTLTKQDEENQALAGAVFKLQWQVGADWLDIRADEVFKTNADGRLVIEGLLPANYRLIETTAPKGFIVNPEAIPFVVTQDENGKIPDVSVGPFINYQGSIEFMKQDEAGNPLTNAEFALQDQDDTVIRTLTTDETGKVSAKNLAPGSYTITETKAPVGFAINTKQLHFTIAAEVDGKPNVQKLDNFINYKGSVSLVKNNENGDLLSGATFKIVDQDGTTVRTDLQTNEAGKVDVTGLAPGTYRFVEVAAPQGYLINETPVEFTITDKSEGKPAEVQTTFTDYQGSFKLQKENTEHEPLAGAVFELRDVDGNVIKTITSGNDGRVEASNIAPGKYTVVEVKAPTGYVLNSYPLELTIPESAPGVPETVDLGEFTNFKGKVALVKEGESGDALEGAEFTIYDTNGKVVDTTIAASNGRIDYGNLAPGYYKIVETKAPNGYIINTNPMYFTILDKYSGKLDSVDVGRIVNYQAKVTFKKTDEMHHGLAGATFQLVNQQTGQVLQNDIMSGEDGTVTLTGLQPGEYEIMETKAPQDYILNTTPLKFTVKNEIFGAPEVIELADFVNYQGSAILTKIDSMENVLADAVFNLMDDQGKIVAENLVSDENGEVRVEQLVPGKYHFIEVEAPAGYEKDETPIPFQIGAKAKDKPEAVQLQFTNNRIPTKIVPVDKQPKPDKGLVVKGQKPKPNKPQDKSEVSSVKPLKSEKLPATGDSQTESVLFVMMGAVLLAGWFRLHRK</sequence>
<dbReference type="Gene3D" id="2.60.40.1280">
    <property type="match status" value="1"/>
</dbReference>
<feature type="region of interest" description="Disordered" evidence="7">
    <location>
        <begin position="156"/>
        <end position="181"/>
    </location>
</feature>
<feature type="domain" description="Collagen binding" evidence="9">
    <location>
        <begin position="488"/>
        <end position="584"/>
    </location>
</feature>
<evidence type="ECO:0000313" key="12">
    <source>
        <dbReference type="EMBL" id="MBC1499010.1"/>
    </source>
</evidence>
<feature type="compositionally biased region" description="Basic and acidic residues" evidence="7">
    <location>
        <begin position="156"/>
        <end position="168"/>
    </location>
</feature>
<dbReference type="RefSeq" id="WP_185423776.1">
    <property type="nucleotide sequence ID" value="NZ_JAARRL010000001.1"/>
</dbReference>
<keyword evidence="5 8" id="KW-0732">Signal</keyword>
<dbReference type="SUPFAM" id="SSF49401">
    <property type="entry name" value="Bacterial adhesins"/>
    <property type="match status" value="6"/>
</dbReference>
<proteinExistence type="inferred from homology"/>
<feature type="domain" description="Collagen binding" evidence="9">
    <location>
        <begin position="337"/>
        <end position="459"/>
    </location>
</feature>
<feature type="domain" description="SpaA-like prealbumin fold" evidence="10">
    <location>
        <begin position="1057"/>
        <end position="1137"/>
    </location>
</feature>
<feature type="domain" description="SpaA-like prealbumin fold" evidence="10">
    <location>
        <begin position="1718"/>
        <end position="1794"/>
    </location>
</feature>
<reference evidence="12 13" key="1">
    <citation type="submission" date="2020-03" db="EMBL/GenBank/DDBJ databases">
        <title>Soil Listeria distribution.</title>
        <authorList>
            <person name="Liao J."/>
            <person name="Wiedmann M."/>
        </authorList>
    </citation>
    <scope>NUCLEOTIDE SEQUENCE [LARGE SCALE GENOMIC DNA]</scope>
    <source>
        <strain evidence="12 13">FSL L7-1523</strain>
    </source>
</reference>
<comment type="subcellular location">
    <subcellularLocation>
        <location evidence="1">Secreted</location>
        <location evidence="1">Cell wall</location>
        <topology evidence="1">Peptidoglycan-anchor</topology>
    </subcellularLocation>
</comment>
<dbReference type="PANTHER" id="PTHR36108">
    <property type="entry name" value="COLOSSIN-B-RELATED"/>
    <property type="match status" value="1"/>
</dbReference>
<name>A0A841Z183_9LIST</name>
<evidence type="ECO:0000256" key="2">
    <source>
        <dbReference type="ARBA" id="ARBA00007257"/>
    </source>
</evidence>
<keyword evidence="3" id="KW-0134">Cell wall</keyword>
<organism evidence="12 13">
    <name type="scientific">Listeria weihenstephanensis</name>
    <dbReference type="NCBI Taxonomy" id="1006155"/>
    <lineage>
        <taxon>Bacteria</taxon>
        <taxon>Bacillati</taxon>
        <taxon>Bacillota</taxon>
        <taxon>Bacilli</taxon>
        <taxon>Bacillales</taxon>
        <taxon>Listeriaceae</taxon>
        <taxon>Listeria</taxon>
    </lineage>
</organism>
<keyword evidence="4" id="KW-0964">Secreted</keyword>
<feature type="domain" description="SpaA-like prealbumin fold" evidence="10">
    <location>
        <begin position="1623"/>
        <end position="1698"/>
    </location>
</feature>
<comment type="similarity">
    <text evidence="2">Belongs to the serine-aspartate repeat-containing protein (SDr) family.</text>
</comment>
<keyword evidence="6" id="KW-0572">Peptidoglycan-anchor</keyword>
<evidence type="ECO:0000313" key="13">
    <source>
        <dbReference type="Proteomes" id="UP000564536"/>
    </source>
</evidence>
<dbReference type="Gene3D" id="2.60.40.740">
    <property type="match status" value="5"/>
</dbReference>
<feature type="signal peptide" evidence="8">
    <location>
        <begin position="1"/>
        <end position="25"/>
    </location>
</feature>
<feature type="domain" description="Collagen binding" evidence="9">
    <location>
        <begin position="616"/>
        <end position="733"/>
    </location>
</feature>
<dbReference type="EMBL" id="JAARRL010000001">
    <property type="protein sequence ID" value="MBC1499010.1"/>
    <property type="molecule type" value="Genomic_DNA"/>
</dbReference>
<dbReference type="Proteomes" id="UP000564536">
    <property type="component" value="Unassembled WGS sequence"/>
</dbReference>
<feature type="domain" description="SpaA-like prealbumin fold" evidence="10">
    <location>
        <begin position="1343"/>
        <end position="1420"/>
    </location>
</feature>
<dbReference type="Pfam" id="PF17802">
    <property type="entry name" value="SpaA"/>
    <property type="match status" value="8"/>
</dbReference>
<dbReference type="GO" id="GO:0005518">
    <property type="term" value="F:collagen binding"/>
    <property type="evidence" value="ECO:0007669"/>
    <property type="project" value="InterPro"/>
</dbReference>
<feature type="domain" description="SpaA-like prealbumin fold" evidence="10">
    <location>
        <begin position="1436"/>
        <end position="1511"/>
    </location>
</feature>
<evidence type="ECO:0000256" key="3">
    <source>
        <dbReference type="ARBA" id="ARBA00022512"/>
    </source>
</evidence>
<feature type="domain" description="Collagen binding" evidence="9">
    <location>
        <begin position="759"/>
        <end position="886"/>
    </location>
</feature>
<feature type="domain" description="Collagen binding" evidence="9">
    <location>
        <begin position="905"/>
        <end position="1029"/>
    </location>
</feature>
<evidence type="ECO:0000256" key="7">
    <source>
        <dbReference type="SAM" id="MobiDB-lite"/>
    </source>
</evidence>
<evidence type="ECO:0000259" key="11">
    <source>
        <dbReference type="Pfam" id="PF17961"/>
    </source>
</evidence>
<evidence type="ECO:0000256" key="4">
    <source>
        <dbReference type="ARBA" id="ARBA00022525"/>
    </source>
</evidence>
<dbReference type="Pfam" id="PF05737">
    <property type="entry name" value="Collagen_bind"/>
    <property type="match status" value="5"/>
</dbReference>
<dbReference type="SUPFAM" id="SSF49478">
    <property type="entry name" value="Cna protein B-type domain"/>
    <property type="match status" value="7"/>
</dbReference>
<dbReference type="NCBIfam" id="TIGR01167">
    <property type="entry name" value="LPXTG_anchor"/>
    <property type="match status" value="1"/>
</dbReference>
<evidence type="ECO:0000256" key="6">
    <source>
        <dbReference type="ARBA" id="ARBA00023088"/>
    </source>
</evidence>
<dbReference type="InterPro" id="IPR008966">
    <property type="entry name" value="Adhesion_dom_sf"/>
</dbReference>
<feature type="domain" description="SpaA-like prealbumin fold" evidence="10">
    <location>
        <begin position="1529"/>
        <end position="1604"/>
    </location>
</feature>
<dbReference type="InterPro" id="IPR041033">
    <property type="entry name" value="SpaA_PFL_dom_1"/>
</dbReference>
<dbReference type="Gene3D" id="2.60.40.10">
    <property type="entry name" value="Immunoglobulins"/>
    <property type="match status" value="8"/>
</dbReference>
<feature type="domain" description="SpaA-like prealbumin fold" evidence="10">
    <location>
        <begin position="1152"/>
        <end position="1234"/>
    </location>
</feature>
<dbReference type="InterPro" id="IPR008456">
    <property type="entry name" value="Collagen-bd_dom"/>
</dbReference>
<evidence type="ECO:0000256" key="8">
    <source>
        <dbReference type="SAM" id="SignalP"/>
    </source>
</evidence>
<protein>
    <submittedName>
        <fullName evidence="12">LPXTG cell wall anchor domain-containing protein</fullName>
    </submittedName>
</protein>
<feature type="chain" id="PRO_5033063724" evidence="8">
    <location>
        <begin position="26"/>
        <end position="1886"/>
    </location>
</feature>
<dbReference type="Pfam" id="PF17961">
    <property type="entry name" value="Big_8"/>
    <property type="match status" value="1"/>
</dbReference>
<feature type="domain" description="SpaA-like prealbumin fold" evidence="10">
    <location>
        <begin position="1250"/>
        <end position="1325"/>
    </location>
</feature>
<dbReference type="GO" id="GO:0007155">
    <property type="term" value="P:cell adhesion"/>
    <property type="evidence" value="ECO:0007669"/>
    <property type="project" value="InterPro"/>
</dbReference>